<evidence type="ECO:0000313" key="3">
    <source>
        <dbReference type="Proteomes" id="UP000325395"/>
    </source>
</evidence>
<feature type="region of interest" description="Disordered" evidence="1">
    <location>
        <begin position="10"/>
        <end position="29"/>
    </location>
</feature>
<proteinExistence type="predicted"/>
<feature type="compositionally biased region" description="Basic residues" evidence="1">
    <location>
        <begin position="60"/>
        <end position="72"/>
    </location>
</feature>
<evidence type="ECO:0000256" key="1">
    <source>
        <dbReference type="SAM" id="MobiDB-lite"/>
    </source>
</evidence>
<gene>
    <name evidence="2" type="ORF">BDV36DRAFT_277972</name>
</gene>
<organism evidence="2 3">
    <name type="scientific">Aspergillus pseudocaelatus</name>
    <dbReference type="NCBI Taxonomy" id="1825620"/>
    <lineage>
        <taxon>Eukaryota</taxon>
        <taxon>Fungi</taxon>
        <taxon>Dikarya</taxon>
        <taxon>Ascomycota</taxon>
        <taxon>Pezizomycotina</taxon>
        <taxon>Eurotiomycetes</taxon>
        <taxon>Eurotiomycetidae</taxon>
        <taxon>Eurotiales</taxon>
        <taxon>Aspergillaceae</taxon>
        <taxon>Aspergillus</taxon>
        <taxon>Aspergillus subgen. Circumdati</taxon>
    </lineage>
</organism>
<reference evidence="2 3" key="1">
    <citation type="submission" date="2019-04" db="EMBL/GenBank/DDBJ databases">
        <authorList>
            <consortium name="DOE Joint Genome Institute"/>
            <person name="Mondo S."/>
            <person name="Kjaerbolling I."/>
            <person name="Vesth T."/>
            <person name="Frisvad J.C."/>
            <person name="Nybo J.L."/>
            <person name="Theobald S."/>
            <person name="Kildgaard S."/>
            <person name="Isbrandt T."/>
            <person name="Kuo A."/>
            <person name="Sato A."/>
            <person name="Lyhne E.K."/>
            <person name="Kogle M.E."/>
            <person name="Wiebenga A."/>
            <person name="Kun R.S."/>
            <person name="Lubbers R.J."/>
            <person name="Makela M.R."/>
            <person name="Barry K."/>
            <person name="Chovatia M."/>
            <person name="Clum A."/>
            <person name="Daum C."/>
            <person name="Haridas S."/>
            <person name="He G."/>
            <person name="LaButti K."/>
            <person name="Lipzen A."/>
            <person name="Riley R."/>
            <person name="Salamov A."/>
            <person name="Simmons B.A."/>
            <person name="Magnuson J.K."/>
            <person name="Henrissat B."/>
            <person name="Mortensen U.H."/>
            <person name="Larsen T.O."/>
            <person name="Devries R.P."/>
            <person name="Grigoriev I.V."/>
            <person name="Machida M."/>
            <person name="Baker S.E."/>
            <person name="Andersen M.R."/>
            <person name="Cantor M.N."/>
            <person name="Hua S.X."/>
        </authorList>
    </citation>
    <scope>NUCLEOTIDE SEQUENCE [LARGE SCALE GENOMIC DNA]</scope>
    <source>
        <strain evidence="2 3">CBS 117616</strain>
    </source>
</reference>
<sequence length="80" mass="9218">MEIYNYILFPLPHEPSSQTPRRAHVPEQRDNCTVLLAHKRSPHLTYLRNQANRKDSSSNPKKRGTHSHRKTSTSRATSSP</sequence>
<evidence type="ECO:0000313" key="2">
    <source>
        <dbReference type="EMBL" id="KAE8410383.1"/>
    </source>
</evidence>
<dbReference type="EMBL" id="ML735953">
    <property type="protein sequence ID" value="KAE8410383.1"/>
    <property type="molecule type" value="Genomic_DNA"/>
</dbReference>
<protein>
    <submittedName>
        <fullName evidence="2">Uncharacterized protein</fullName>
    </submittedName>
</protein>
<feature type="region of interest" description="Disordered" evidence="1">
    <location>
        <begin position="38"/>
        <end position="80"/>
    </location>
</feature>
<name>A0ABQ6VZQ7_9EURO</name>
<accession>A0ABQ6VZQ7</accession>
<keyword evidence="3" id="KW-1185">Reference proteome</keyword>
<dbReference type="Proteomes" id="UP000325395">
    <property type="component" value="Unassembled WGS sequence"/>
</dbReference>